<dbReference type="EMBL" id="JAMZIH010005676">
    <property type="protein sequence ID" value="KAJ1674803.1"/>
    <property type="molecule type" value="Genomic_DNA"/>
</dbReference>
<dbReference type="Proteomes" id="UP001145114">
    <property type="component" value="Unassembled WGS sequence"/>
</dbReference>
<comment type="caution">
    <text evidence="1">The sequence shown here is derived from an EMBL/GenBank/DDBJ whole genome shotgun (WGS) entry which is preliminary data.</text>
</comment>
<keyword evidence="1" id="KW-0647">Proteasome</keyword>
<protein>
    <submittedName>
        <fullName evidence="1">26S proteasome non-ATPase regulatory subunit 9</fullName>
    </submittedName>
</protein>
<reference evidence="1" key="1">
    <citation type="submission" date="2022-06" db="EMBL/GenBank/DDBJ databases">
        <title>Phylogenomic reconstructions and comparative analyses of Kickxellomycotina fungi.</title>
        <authorList>
            <person name="Reynolds N.K."/>
            <person name="Stajich J.E."/>
            <person name="Barry K."/>
            <person name="Grigoriev I.V."/>
            <person name="Crous P."/>
            <person name="Smith M.E."/>
        </authorList>
    </citation>
    <scope>NUCLEOTIDE SEQUENCE</scope>
    <source>
        <strain evidence="1">RSA 2271</strain>
    </source>
</reference>
<keyword evidence="2" id="KW-1185">Reference proteome</keyword>
<accession>A0ACC1HE10</accession>
<organism evidence="1 2">
    <name type="scientific">Spiromyces aspiralis</name>
    <dbReference type="NCBI Taxonomy" id="68401"/>
    <lineage>
        <taxon>Eukaryota</taxon>
        <taxon>Fungi</taxon>
        <taxon>Fungi incertae sedis</taxon>
        <taxon>Zoopagomycota</taxon>
        <taxon>Kickxellomycotina</taxon>
        <taxon>Kickxellomycetes</taxon>
        <taxon>Kickxellales</taxon>
        <taxon>Kickxellaceae</taxon>
        <taxon>Spiromyces</taxon>
    </lineage>
</organism>
<evidence type="ECO:0000313" key="1">
    <source>
        <dbReference type="EMBL" id="KAJ1674803.1"/>
    </source>
</evidence>
<gene>
    <name evidence="1" type="primary">PSMD9</name>
    <name evidence="1" type="ORF">EV182_002530</name>
</gene>
<feature type="non-terminal residue" evidence="1">
    <location>
        <position position="107"/>
    </location>
</feature>
<name>A0ACC1HE10_9FUNG</name>
<proteinExistence type="predicted"/>
<sequence>MSSTQEDTLPKEGKMSTLEELMRQKDALEAEILKLEQEIYNHGVGLTGKLVDEEGFPRADIDIPTILTLRHNFNCKRNDYKRLMEDINKALIGMHQEKRQKAQAGAQ</sequence>
<evidence type="ECO:0000313" key="2">
    <source>
        <dbReference type="Proteomes" id="UP001145114"/>
    </source>
</evidence>